<dbReference type="InterPro" id="IPR000073">
    <property type="entry name" value="AB_hydrolase_1"/>
</dbReference>
<keyword evidence="3" id="KW-0378">Hydrolase</keyword>
<dbReference type="PANTHER" id="PTHR43433:SF5">
    <property type="entry name" value="AB HYDROLASE-1 DOMAIN-CONTAINING PROTEIN"/>
    <property type="match status" value="1"/>
</dbReference>
<feature type="region of interest" description="Disordered" evidence="1">
    <location>
        <begin position="1"/>
        <end position="22"/>
    </location>
</feature>
<dbReference type="SUPFAM" id="SSF53474">
    <property type="entry name" value="alpha/beta-Hydrolases"/>
    <property type="match status" value="1"/>
</dbReference>
<organism evidence="3 4">
    <name type="scientific">Phreatobacter stygius</name>
    <dbReference type="NCBI Taxonomy" id="1940610"/>
    <lineage>
        <taxon>Bacteria</taxon>
        <taxon>Pseudomonadati</taxon>
        <taxon>Pseudomonadota</taxon>
        <taxon>Alphaproteobacteria</taxon>
        <taxon>Hyphomicrobiales</taxon>
        <taxon>Phreatobacteraceae</taxon>
        <taxon>Phreatobacter</taxon>
    </lineage>
</organism>
<dbReference type="Pfam" id="PF12697">
    <property type="entry name" value="Abhydrolase_6"/>
    <property type="match status" value="1"/>
</dbReference>
<dbReference type="PRINTS" id="PR00111">
    <property type="entry name" value="ABHYDROLASE"/>
</dbReference>
<dbReference type="InterPro" id="IPR050471">
    <property type="entry name" value="AB_hydrolase"/>
</dbReference>
<evidence type="ECO:0000259" key="2">
    <source>
        <dbReference type="Pfam" id="PF12697"/>
    </source>
</evidence>
<dbReference type="Proteomes" id="UP000298781">
    <property type="component" value="Chromosome"/>
</dbReference>
<keyword evidence="4" id="KW-1185">Reference proteome</keyword>
<accession>A0A4D7B4G5</accession>
<evidence type="ECO:0000256" key="1">
    <source>
        <dbReference type="SAM" id="MobiDB-lite"/>
    </source>
</evidence>
<sequence>MSAAAMSRAPVPASTSSPSWRPPCGCGRAFGTGLWPPAADRRRRATGRRFLLGQQKGFAMTETAGGSGYATVDGLKIYYELHGGAPTGGRTPMVLLPGGLMAIDTALVEDLIPRFARSRPVVAIEPQGHGHTGDRGGPVTIDRMVEDTAGVLAHLGVGQADFVGHSLGGLIAIGLAIHHPARVRSVTTLGAFTMLEGMLPELVKLQRDPSHQPSAELIPLLPTEADFAAWQENFRRHAPDPTAWEAVVVKLNAMLAEWQGWTAAELRGIRARFLVAIGDNDFTRVEHAAEMARLIPGAQLAVLPGTTHMNIITRGAWLEPMIDARLAHDAG</sequence>
<dbReference type="OrthoDB" id="9804723at2"/>
<dbReference type="PANTHER" id="PTHR43433">
    <property type="entry name" value="HYDROLASE, ALPHA/BETA FOLD FAMILY PROTEIN"/>
    <property type="match status" value="1"/>
</dbReference>
<dbReference type="InterPro" id="IPR029058">
    <property type="entry name" value="AB_hydrolase_fold"/>
</dbReference>
<feature type="domain" description="AB hydrolase-1" evidence="2">
    <location>
        <begin position="94"/>
        <end position="311"/>
    </location>
</feature>
<dbReference type="KEGG" id="pstg:E8M01_01735"/>
<reference evidence="3 4" key="1">
    <citation type="submission" date="2019-04" db="EMBL/GenBank/DDBJ databases">
        <title>Phreatobacter aquaticus sp. nov.</title>
        <authorList>
            <person name="Choi A."/>
        </authorList>
    </citation>
    <scope>NUCLEOTIDE SEQUENCE [LARGE SCALE GENOMIC DNA]</scope>
    <source>
        <strain evidence="3 4">KCTC 52518</strain>
    </source>
</reference>
<dbReference type="GO" id="GO:0016787">
    <property type="term" value="F:hydrolase activity"/>
    <property type="evidence" value="ECO:0007669"/>
    <property type="project" value="UniProtKB-KW"/>
</dbReference>
<protein>
    <submittedName>
        <fullName evidence="3">Alpha/beta hydrolase</fullName>
    </submittedName>
</protein>
<dbReference type="AlphaFoldDB" id="A0A4D7B4G5"/>
<name>A0A4D7B4G5_9HYPH</name>
<dbReference type="Gene3D" id="3.40.50.1820">
    <property type="entry name" value="alpha/beta hydrolase"/>
    <property type="match status" value="1"/>
</dbReference>
<dbReference type="EMBL" id="CP039690">
    <property type="protein sequence ID" value="QCI63072.1"/>
    <property type="molecule type" value="Genomic_DNA"/>
</dbReference>
<proteinExistence type="predicted"/>
<evidence type="ECO:0000313" key="4">
    <source>
        <dbReference type="Proteomes" id="UP000298781"/>
    </source>
</evidence>
<evidence type="ECO:0000313" key="3">
    <source>
        <dbReference type="EMBL" id="QCI63072.1"/>
    </source>
</evidence>
<gene>
    <name evidence="3" type="ORF">E8M01_01735</name>
</gene>